<reference evidence="2" key="1">
    <citation type="submission" date="2023-07" db="EMBL/GenBank/DDBJ databases">
        <title>A chromosome-level genome assembly of Lolium multiflorum.</title>
        <authorList>
            <person name="Chen Y."/>
            <person name="Copetti D."/>
            <person name="Kolliker R."/>
            <person name="Studer B."/>
        </authorList>
    </citation>
    <scope>NUCLEOTIDE SEQUENCE</scope>
    <source>
        <strain evidence="2">02402/16</strain>
        <tissue evidence="2">Leaf</tissue>
    </source>
</reference>
<feature type="domain" description="KIB1-4 beta-propeller" evidence="1">
    <location>
        <begin position="72"/>
        <end position="299"/>
    </location>
</feature>
<dbReference type="AlphaFoldDB" id="A0AAD8SK78"/>
<dbReference type="PANTHER" id="PTHR33110">
    <property type="entry name" value="F-BOX/KELCH-REPEAT PROTEIN-RELATED"/>
    <property type="match status" value="1"/>
</dbReference>
<dbReference type="PANTHER" id="PTHR33110:SF141">
    <property type="entry name" value="F-BOX DOMAIN-CONTAINING PROTEIN"/>
    <property type="match status" value="1"/>
</dbReference>
<evidence type="ECO:0000313" key="2">
    <source>
        <dbReference type="EMBL" id="KAK1653691.1"/>
    </source>
</evidence>
<name>A0AAD8SK78_LOLMU</name>
<evidence type="ECO:0000259" key="1">
    <source>
        <dbReference type="Pfam" id="PF03478"/>
    </source>
</evidence>
<dbReference type="EMBL" id="JAUUTY010000004">
    <property type="protein sequence ID" value="KAK1653691.1"/>
    <property type="molecule type" value="Genomic_DNA"/>
</dbReference>
<sequence>MVSISSWADLPQDLLRLVIAGLILPADCARFRAVCRSWRSVPSPHRIPWIVLPDARSLQEGFSETIFTFPANGNCIGTTDSWLAMDAVNAQTCTHSYSLHNLFTKTTVSLPELDKIIGNVAKTFKVRKVLMKSSPTGLVALMTNSYNYPIILVQPGKGVWMPRKPQTDLLSRVIDIAFLKDKLYGLTQAEDLISLCIAFGSDGLPTVTSIEPVIKHPASDDDHVSEESRKNRGDYIDDVLIFEVLGDDQHNGDINATMWYLIESRGKLLMVKRQLRVPVPHVSFFSCKVEVFEADRSSRRSAASIPGLQSGGGRACHAAASSDLIAYERGGEL</sequence>
<evidence type="ECO:0000313" key="3">
    <source>
        <dbReference type="Proteomes" id="UP001231189"/>
    </source>
</evidence>
<dbReference type="Proteomes" id="UP001231189">
    <property type="component" value="Unassembled WGS sequence"/>
</dbReference>
<accession>A0AAD8SK78</accession>
<gene>
    <name evidence="2" type="ORF">QYE76_071496</name>
</gene>
<dbReference type="InterPro" id="IPR005174">
    <property type="entry name" value="KIB1-4_b-propeller"/>
</dbReference>
<dbReference type="InterPro" id="IPR036047">
    <property type="entry name" value="F-box-like_dom_sf"/>
</dbReference>
<dbReference type="Gene3D" id="1.20.1280.50">
    <property type="match status" value="1"/>
</dbReference>
<comment type="caution">
    <text evidence="2">The sequence shown here is derived from an EMBL/GenBank/DDBJ whole genome shotgun (WGS) entry which is preliminary data.</text>
</comment>
<organism evidence="2 3">
    <name type="scientific">Lolium multiflorum</name>
    <name type="common">Italian ryegrass</name>
    <name type="synonym">Lolium perenne subsp. multiflorum</name>
    <dbReference type="NCBI Taxonomy" id="4521"/>
    <lineage>
        <taxon>Eukaryota</taxon>
        <taxon>Viridiplantae</taxon>
        <taxon>Streptophyta</taxon>
        <taxon>Embryophyta</taxon>
        <taxon>Tracheophyta</taxon>
        <taxon>Spermatophyta</taxon>
        <taxon>Magnoliopsida</taxon>
        <taxon>Liliopsida</taxon>
        <taxon>Poales</taxon>
        <taxon>Poaceae</taxon>
        <taxon>BOP clade</taxon>
        <taxon>Pooideae</taxon>
        <taxon>Poodae</taxon>
        <taxon>Poeae</taxon>
        <taxon>Poeae Chloroplast Group 2 (Poeae type)</taxon>
        <taxon>Loliodinae</taxon>
        <taxon>Loliinae</taxon>
        <taxon>Lolium</taxon>
    </lineage>
</organism>
<dbReference type="SUPFAM" id="SSF81383">
    <property type="entry name" value="F-box domain"/>
    <property type="match status" value="1"/>
</dbReference>
<dbReference type="Pfam" id="PF03478">
    <property type="entry name" value="Beta-prop_KIB1-4"/>
    <property type="match status" value="1"/>
</dbReference>
<proteinExistence type="predicted"/>
<keyword evidence="3" id="KW-1185">Reference proteome</keyword>
<protein>
    <recommendedName>
        <fullName evidence="1">KIB1-4 beta-propeller domain-containing protein</fullName>
    </recommendedName>
</protein>